<keyword evidence="3" id="KW-0732">Signal</keyword>
<organism evidence="8 9">
    <name type="scientific">Caerostris extrusa</name>
    <name type="common">Bark spider</name>
    <name type="synonym">Caerostris bankana</name>
    <dbReference type="NCBI Taxonomy" id="172846"/>
    <lineage>
        <taxon>Eukaryota</taxon>
        <taxon>Metazoa</taxon>
        <taxon>Ecdysozoa</taxon>
        <taxon>Arthropoda</taxon>
        <taxon>Chelicerata</taxon>
        <taxon>Arachnida</taxon>
        <taxon>Araneae</taxon>
        <taxon>Araneomorphae</taxon>
        <taxon>Entelegynae</taxon>
        <taxon>Araneoidea</taxon>
        <taxon>Araneidae</taxon>
        <taxon>Caerostris</taxon>
    </lineage>
</organism>
<dbReference type="AlphaFoldDB" id="A0AAV4XGZ6"/>
<evidence type="ECO:0000256" key="7">
    <source>
        <dbReference type="PROSITE-ProRule" id="PRU00124"/>
    </source>
</evidence>
<evidence type="ECO:0000256" key="5">
    <source>
        <dbReference type="PIRSR" id="PIRSR602157-1"/>
    </source>
</evidence>
<feature type="disulfide bond" evidence="7">
    <location>
        <begin position="47"/>
        <end position="62"/>
    </location>
</feature>
<dbReference type="EMBL" id="BPLR01017643">
    <property type="protein sequence ID" value="GIY93211.1"/>
    <property type="molecule type" value="Genomic_DNA"/>
</dbReference>
<comment type="caution">
    <text evidence="8">The sequence shown here is derived from an EMBL/GenBank/DDBJ whole genome shotgun (WGS) entry which is preliminary data.</text>
</comment>
<evidence type="ECO:0000256" key="4">
    <source>
        <dbReference type="ARBA" id="ARBA00023157"/>
    </source>
</evidence>
<dbReference type="Gene3D" id="4.10.400.10">
    <property type="entry name" value="Low-density Lipoprotein Receptor"/>
    <property type="match status" value="1"/>
</dbReference>
<dbReference type="InterPro" id="IPR002172">
    <property type="entry name" value="LDrepeatLR_classA_rpt"/>
</dbReference>
<dbReference type="Gene3D" id="1.50.10.20">
    <property type="match status" value="1"/>
</dbReference>
<dbReference type="PANTHER" id="PTHR10559">
    <property type="entry name" value="TRANSCOBALAMIN-1/GASTRIC INTRINSIC FACTOR"/>
    <property type="match status" value="1"/>
</dbReference>
<protein>
    <submittedName>
        <fullName evidence="8">Uncharacterized protein CG3556</fullName>
    </submittedName>
</protein>
<keyword evidence="2" id="KW-0964">Secreted</keyword>
<keyword evidence="5" id="KW-0170">Cobalt</keyword>
<dbReference type="CDD" id="cd00112">
    <property type="entry name" value="LDLa"/>
    <property type="match status" value="1"/>
</dbReference>
<keyword evidence="9" id="KW-1185">Reference proteome</keyword>
<name>A0AAV4XGZ6_CAEEX</name>
<evidence type="ECO:0000313" key="8">
    <source>
        <dbReference type="EMBL" id="GIY93211.1"/>
    </source>
</evidence>
<dbReference type="SMART" id="SM00192">
    <property type="entry name" value="LDLa"/>
    <property type="match status" value="1"/>
</dbReference>
<dbReference type="Gene3D" id="2.170.130.30">
    <property type="match status" value="1"/>
</dbReference>
<feature type="binding site" evidence="5">
    <location>
        <position position="271"/>
    </location>
    <ligand>
        <name>cyanocob(III)alamin</name>
        <dbReference type="ChEBI" id="CHEBI:17439"/>
    </ligand>
</feature>
<dbReference type="Pfam" id="PF00057">
    <property type="entry name" value="Ldl_recept_a"/>
    <property type="match status" value="1"/>
</dbReference>
<dbReference type="InterPro" id="IPR008930">
    <property type="entry name" value="Terpenoid_cyclase/PrenylTrfase"/>
</dbReference>
<dbReference type="Proteomes" id="UP001054945">
    <property type="component" value="Unassembled WGS sequence"/>
</dbReference>
<feature type="binding site" evidence="5">
    <location>
        <position position="222"/>
    </location>
    <ligand>
        <name>cyanocob(III)alamin</name>
        <dbReference type="ChEBI" id="CHEBI:17439"/>
    </ligand>
</feature>
<comment type="caution">
    <text evidence="7">Lacks conserved residue(s) required for the propagation of feature annotation.</text>
</comment>
<dbReference type="PROSITE" id="PS50068">
    <property type="entry name" value="LDLRA_2"/>
    <property type="match status" value="1"/>
</dbReference>
<keyword evidence="4 6" id="KW-1015">Disulfide bond</keyword>
<evidence type="ECO:0000256" key="2">
    <source>
        <dbReference type="ARBA" id="ARBA00022525"/>
    </source>
</evidence>
<dbReference type="PANTHER" id="PTHR10559:SF18">
    <property type="entry name" value="TRANSCOBALAMIN II"/>
    <property type="match status" value="1"/>
</dbReference>
<feature type="disulfide bond" evidence="7">
    <location>
        <begin position="35"/>
        <end position="53"/>
    </location>
</feature>
<dbReference type="SUPFAM" id="SSF57424">
    <property type="entry name" value="LDL receptor-like module"/>
    <property type="match status" value="1"/>
</dbReference>
<gene>
    <name evidence="8" type="primary">CG3556</name>
    <name evidence="8" type="ORF">CEXT_525161</name>
</gene>
<dbReference type="InterPro" id="IPR023415">
    <property type="entry name" value="LDLR_class-A_CS"/>
</dbReference>
<dbReference type="GO" id="GO:0031419">
    <property type="term" value="F:cobalamin binding"/>
    <property type="evidence" value="ECO:0007669"/>
    <property type="project" value="InterPro"/>
</dbReference>
<dbReference type="InterPro" id="IPR036055">
    <property type="entry name" value="LDL_receptor-like_sf"/>
</dbReference>
<feature type="disulfide bond" evidence="6">
    <location>
        <begin position="193"/>
        <end position="233"/>
    </location>
</feature>
<evidence type="ECO:0000256" key="6">
    <source>
        <dbReference type="PIRSR" id="PIRSR602157-2"/>
    </source>
</evidence>
<evidence type="ECO:0000256" key="3">
    <source>
        <dbReference type="ARBA" id="ARBA00022729"/>
    </source>
</evidence>
<dbReference type="GO" id="GO:0005615">
    <property type="term" value="C:extracellular space"/>
    <property type="evidence" value="ECO:0007669"/>
    <property type="project" value="TreeGrafter"/>
</dbReference>
<evidence type="ECO:0000313" key="9">
    <source>
        <dbReference type="Proteomes" id="UP001054945"/>
    </source>
</evidence>
<dbReference type="InterPro" id="IPR002157">
    <property type="entry name" value="Cbl-bd_prot"/>
</dbReference>
<reference evidence="8 9" key="1">
    <citation type="submission" date="2021-06" db="EMBL/GenBank/DDBJ databases">
        <title>Caerostris extrusa draft genome.</title>
        <authorList>
            <person name="Kono N."/>
            <person name="Arakawa K."/>
        </authorList>
    </citation>
    <scope>NUCLEOTIDE SEQUENCE [LARGE SCALE GENOMIC DNA]</scope>
</reference>
<dbReference type="SUPFAM" id="SSF48239">
    <property type="entry name" value="Terpenoid cyclases/Protein prenyltransferases"/>
    <property type="match status" value="1"/>
</dbReference>
<comment type="subcellular location">
    <subcellularLocation>
        <location evidence="1">Secreted</location>
    </subcellularLocation>
</comment>
<evidence type="ECO:0000256" key="1">
    <source>
        <dbReference type="ARBA" id="ARBA00004613"/>
    </source>
</evidence>
<sequence>MLDNYCPSKLLAATEFAKIRILANILCIEVNSFKCTSTNCIPQSEVCDGIKQCLNGADEIGCKYGVFAVKGIAESRHKAAKWLKNKWSSSTGWQENTHRGIIAWYLATGNNATDIHIDESLMVNRLVIETLASLLRNKTSPLTINQLSMFVNALTVSCRDPRNFHGFDLVKILKQQTEISSLTNRPISYLALCNAGESIPLNETAKLGDILNSRSKYPFLLDVQAASIMALSCLCYNKDDNSIQIPFIKAGYDRIVEKFKKLQQVDGSFGNIYTTAIVTQALLSARQENNKGWKLNITVNYLMKYLNSPSVDFLATYWTLPILNGKSLSDIKNTDCPVVLQKNSEGPMMEDVKVNLRSKMRVQYSLYIGDEKDIIHTISLRVPENITVYEIMHLAEVADYKYNPSQRAKSSMFGKVSEQFQWKKMEKKLYVYEIDGIVNDFENDQFWLLYLGPNIESIKHFAESPDKVVATNGSQIIMWYKKAHI</sequence>
<proteinExistence type="predicted"/>
<dbReference type="GO" id="GO:0015889">
    <property type="term" value="P:cobalamin transport"/>
    <property type="evidence" value="ECO:0007669"/>
    <property type="project" value="InterPro"/>
</dbReference>
<dbReference type="PROSITE" id="PS01209">
    <property type="entry name" value="LDLRA_1"/>
    <property type="match status" value="1"/>
</dbReference>
<dbReference type="Pfam" id="PF01122">
    <property type="entry name" value="Cobalamin_bind"/>
    <property type="match status" value="1"/>
</dbReference>
<accession>A0AAV4XGZ6</accession>
<dbReference type="InterPro" id="IPR051588">
    <property type="entry name" value="Cobalamin_Transport"/>
</dbReference>